<dbReference type="AlphaFoldDB" id="A0A6P1MC30"/>
<dbReference type="EMBL" id="CP047591">
    <property type="protein sequence ID" value="QHI71467.1"/>
    <property type="molecule type" value="Genomic_DNA"/>
</dbReference>
<name>A0A6P1MC30_9FIRM</name>
<dbReference type="RefSeq" id="WP_162361242.1">
    <property type="nucleotide sequence ID" value="NZ_CP047591.1"/>
</dbReference>
<dbReference type="KEGG" id="amic:Ami3637_02905"/>
<accession>A0A6P1MC30</accession>
<sequence length="170" mass="19792">MYRRLLVIYGKRSVVRRWINILTILQINTAINEKMKKAMAGTEFESVPLIFEDNTESLIRPSIKVAVENLKVVKLNSNCREKTFTINVTFFAKDMYKCKTDNSKMQELLETILLEDMYVENIYIPVLNLDSDLKDGNLKISFELYIAELMPDTDSSETMESLKFKEEVND</sequence>
<keyword evidence="2" id="KW-1185">Reference proteome</keyword>
<organism evidence="1 2">
    <name type="scientific">Aminipila terrae</name>
    <dbReference type="NCBI Taxonomy" id="2697030"/>
    <lineage>
        <taxon>Bacteria</taxon>
        <taxon>Bacillati</taxon>
        <taxon>Bacillota</taxon>
        <taxon>Clostridia</taxon>
        <taxon>Peptostreptococcales</taxon>
        <taxon>Anaerovoracaceae</taxon>
        <taxon>Aminipila</taxon>
    </lineage>
</organism>
<protein>
    <submittedName>
        <fullName evidence="1">Uncharacterized protein</fullName>
    </submittedName>
</protein>
<proteinExistence type="predicted"/>
<gene>
    <name evidence="1" type="ORF">Ami3637_02905</name>
</gene>
<dbReference type="Pfam" id="PF20765">
    <property type="entry name" value="Phage_tail_terminator_8"/>
    <property type="match status" value="1"/>
</dbReference>
<dbReference type="Proteomes" id="UP000463883">
    <property type="component" value="Chromosome"/>
</dbReference>
<dbReference type="InterPro" id="IPR049254">
    <property type="entry name" value="Phage_tail_terminator"/>
</dbReference>
<evidence type="ECO:0000313" key="2">
    <source>
        <dbReference type="Proteomes" id="UP000463883"/>
    </source>
</evidence>
<reference evidence="1 2" key="1">
    <citation type="submission" date="2020-01" db="EMBL/GenBank/DDBJ databases">
        <title>Genomic analysis of Aminipila sp. CBA3637.</title>
        <authorList>
            <person name="Kim Y.B."/>
            <person name="Roh S.W."/>
        </authorList>
    </citation>
    <scope>NUCLEOTIDE SEQUENCE [LARGE SCALE GENOMIC DNA]</scope>
    <source>
        <strain evidence="1 2">CBA3637</strain>
    </source>
</reference>
<evidence type="ECO:0000313" key="1">
    <source>
        <dbReference type="EMBL" id="QHI71467.1"/>
    </source>
</evidence>